<keyword evidence="12" id="KW-0966">Cell projection</keyword>
<evidence type="ECO:0000256" key="1">
    <source>
        <dbReference type="ARBA" id="ARBA00004138"/>
    </source>
</evidence>
<dbReference type="AlphaFoldDB" id="A0A418FKQ9"/>
<feature type="non-terminal residue" evidence="18">
    <location>
        <position position="1"/>
    </location>
</feature>
<feature type="coiled-coil region" evidence="13">
    <location>
        <begin position="213"/>
        <end position="240"/>
    </location>
</feature>
<dbReference type="InterPro" id="IPR035706">
    <property type="entry name" value="AAA_9"/>
</dbReference>
<organism evidence="18 19">
    <name type="scientific">Aphanomyces astaci</name>
    <name type="common">Crayfish plague agent</name>
    <dbReference type="NCBI Taxonomy" id="112090"/>
    <lineage>
        <taxon>Eukaryota</taxon>
        <taxon>Sar</taxon>
        <taxon>Stramenopiles</taxon>
        <taxon>Oomycota</taxon>
        <taxon>Saprolegniomycetes</taxon>
        <taxon>Saprolegniales</taxon>
        <taxon>Verrucalvaceae</taxon>
        <taxon>Aphanomyces</taxon>
    </lineage>
</organism>
<reference evidence="18 19" key="1">
    <citation type="submission" date="2018-08" db="EMBL/GenBank/DDBJ databases">
        <title>Aphanomyces genome sequencing and annotation.</title>
        <authorList>
            <person name="Minardi D."/>
            <person name="Oidtmann B."/>
            <person name="Van Der Giezen M."/>
            <person name="Studholme D.J."/>
        </authorList>
    </citation>
    <scope>NUCLEOTIDE SEQUENCE [LARGE SCALE GENOMIC DNA]</scope>
    <source>
        <strain evidence="18 19">FDL457</strain>
    </source>
</reference>
<dbReference type="Proteomes" id="UP000286510">
    <property type="component" value="Unassembled WGS sequence"/>
</dbReference>
<evidence type="ECO:0000313" key="19">
    <source>
        <dbReference type="Proteomes" id="UP000286510"/>
    </source>
</evidence>
<dbReference type="InterPro" id="IPR041658">
    <property type="entry name" value="AAA_lid_11"/>
</dbReference>
<dbReference type="Gene3D" id="6.10.140.1060">
    <property type="match status" value="1"/>
</dbReference>
<evidence type="ECO:0000256" key="4">
    <source>
        <dbReference type="ARBA" id="ARBA00022701"/>
    </source>
</evidence>
<dbReference type="GO" id="GO:0005929">
    <property type="term" value="C:cilium"/>
    <property type="evidence" value="ECO:0007669"/>
    <property type="project" value="UniProtKB-SubCell"/>
</dbReference>
<evidence type="ECO:0000256" key="10">
    <source>
        <dbReference type="ARBA" id="ARBA00023175"/>
    </source>
</evidence>
<dbReference type="GO" id="GO:0008569">
    <property type="term" value="F:minus-end-directed microtubule motor activity"/>
    <property type="evidence" value="ECO:0007669"/>
    <property type="project" value="InterPro"/>
</dbReference>
<evidence type="ECO:0000256" key="13">
    <source>
        <dbReference type="SAM" id="Coils"/>
    </source>
</evidence>
<keyword evidence="10" id="KW-0505">Motor protein</keyword>
<dbReference type="GO" id="GO:0005524">
    <property type="term" value="F:ATP binding"/>
    <property type="evidence" value="ECO:0007669"/>
    <property type="project" value="UniProtKB-KW"/>
</dbReference>
<evidence type="ECO:0000259" key="15">
    <source>
        <dbReference type="Pfam" id="PF12777"/>
    </source>
</evidence>
<feature type="domain" description="Dynein heavy chain coiled coil stalk" evidence="15">
    <location>
        <begin position="29"/>
        <end position="213"/>
    </location>
</feature>
<keyword evidence="3" id="KW-0963">Cytoplasm</keyword>
<dbReference type="Gene3D" id="1.10.8.1220">
    <property type="match status" value="1"/>
</dbReference>
<dbReference type="InterPro" id="IPR024743">
    <property type="entry name" value="Dynein_HC_stalk"/>
</dbReference>
<dbReference type="GO" id="GO:0051959">
    <property type="term" value="F:dynein light intermediate chain binding"/>
    <property type="evidence" value="ECO:0007669"/>
    <property type="project" value="InterPro"/>
</dbReference>
<dbReference type="PANTHER" id="PTHR22878:SF70">
    <property type="entry name" value="DYNEIN HEAVY CHAIN 2, AXONEMAL"/>
    <property type="match status" value="1"/>
</dbReference>
<keyword evidence="7" id="KW-0243">Dynein</keyword>
<dbReference type="GO" id="GO:0007018">
    <property type="term" value="P:microtubule-based movement"/>
    <property type="evidence" value="ECO:0007669"/>
    <property type="project" value="InterPro"/>
</dbReference>
<dbReference type="InterPro" id="IPR027417">
    <property type="entry name" value="P-loop_NTPase"/>
</dbReference>
<dbReference type="InterPro" id="IPR042219">
    <property type="entry name" value="AAA_lid_11_sf"/>
</dbReference>
<evidence type="ECO:0008006" key="20">
    <source>
        <dbReference type="Google" id="ProtNLM"/>
    </source>
</evidence>
<evidence type="ECO:0000256" key="6">
    <source>
        <dbReference type="ARBA" id="ARBA00022840"/>
    </source>
</evidence>
<dbReference type="FunFam" id="1.10.8.1220:FF:000001">
    <property type="entry name" value="Dynein axonemal heavy chain 5"/>
    <property type="match status" value="1"/>
</dbReference>
<evidence type="ECO:0000256" key="12">
    <source>
        <dbReference type="ARBA" id="ARBA00023273"/>
    </source>
</evidence>
<name>A0A418FKQ9_APHAT</name>
<dbReference type="PANTHER" id="PTHR22878">
    <property type="entry name" value="DYNEIN HEAVY CHAIN 6, AXONEMAL-LIKE-RELATED"/>
    <property type="match status" value="1"/>
</dbReference>
<comment type="subcellular location">
    <subcellularLocation>
        <location evidence="1">Cell projection</location>
        <location evidence="1">Cilium</location>
    </subcellularLocation>
    <subcellularLocation>
        <location evidence="2">Cytoplasm</location>
        <location evidence="2">Cytoskeleton</location>
    </subcellularLocation>
</comment>
<dbReference type="GO" id="GO:0030286">
    <property type="term" value="C:dynein complex"/>
    <property type="evidence" value="ECO:0007669"/>
    <property type="project" value="UniProtKB-KW"/>
</dbReference>
<feature type="domain" description="Dynein heavy chain coiled coil stalk" evidence="15">
    <location>
        <begin position="222"/>
        <end position="313"/>
    </location>
</feature>
<dbReference type="EMBL" id="QUTF01010743">
    <property type="protein sequence ID" value="RHZ31082.1"/>
    <property type="molecule type" value="Genomic_DNA"/>
</dbReference>
<evidence type="ECO:0000259" key="14">
    <source>
        <dbReference type="Pfam" id="PF03028"/>
    </source>
</evidence>
<evidence type="ECO:0000256" key="2">
    <source>
        <dbReference type="ARBA" id="ARBA00004245"/>
    </source>
</evidence>
<keyword evidence="4" id="KW-0493">Microtubule</keyword>
<dbReference type="Gene3D" id="1.20.920.20">
    <property type="match status" value="2"/>
</dbReference>
<gene>
    <name evidence="18" type="ORF">DYB26_010750</name>
</gene>
<evidence type="ECO:0000256" key="9">
    <source>
        <dbReference type="ARBA" id="ARBA00023069"/>
    </source>
</evidence>
<evidence type="ECO:0000313" key="18">
    <source>
        <dbReference type="EMBL" id="RHZ31082.1"/>
    </source>
</evidence>
<evidence type="ECO:0000256" key="3">
    <source>
        <dbReference type="ARBA" id="ARBA00022490"/>
    </source>
</evidence>
<accession>A0A418FKQ9</accession>
<dbReference type="FunFam" id="3.40.50.300:FF:000362">
    <property type="entry name" value="Dynein, axonemal, heavy chain 6"/>
    <property type="match status" value="1"/>
</dbReference>
<sequence length="1030" mass="115638">PTSYLELIVAFKSFLSQRRDSVMKAKLRYQVGLEKIQFAEANVSVMRKELVDMQPILDKSTKDTAVLMEEIQSKLPGVEKTRAEVQADVAIADASKMECEAQKASVEADLAEAVPALEEALKALDTIKASEINEVKAMANPPGGVKLVCEGVCVMLGIKPNRIPDPGDPSKRIMDYWGPSVKMLSDSTFIQQLKKFDKDNLDPKIMKVVAPKREALATAEKQLQETMASLNEKLSRLKEVEDVSLEGQIDLTGKKLVRAATLIDSLGGEKIRWKEFSAQLAIQYTKLTGDALISAGIVAYLGPFTSVYRAQAVTAWVARCKTLAIPCSDLPSLSGTLGDPVQIRKWNIDGLPTDMFSIDNGIVVFNARRWPLMIDPQGQANKWIRNMENDNGLNVIKLTDGDYLRTLENSVQFGRPVLLENIGEELDPSLEPLLLKQTFKQGGTLFIRLGDANIEYAETFRFYITTKLRNPHYLPEVSVKVTLLNFMITPQGLEDQLLGIVVAQERPDLEDQKNKLIVQSAKNKALLKDIEDKTLQILSSSEGNILEDESAINTMNQGKQVADQIKSEQVIAEATELEIDTVRQGYRPVAYASQVLFFCIDQLANIEPVYQYSLSWFINLFILSIQQSERSAELTERLHVLDTHFTFSLYRNICRSLLEKDKLMFSFLLTVSIMQGRNEIDAAEWYFFLTGGVALSDIPPPNPCADWFSEKQWNELVRLANMPCYLGLVDEFKTYHVEWKGIYDSPTGHMLPFPGSFATATPFRRLLGIRVLRPDLVVVAAQQFVVVTMGESFVKPPPFDLALCYGDSSVQSPLVFILSPGSDPISSVLKFADATKQKIDTISLGQGQGPIAERMISLAMETGSWVVLQNCHLAPSWMPTLERITEGIKVDATHPTFRLWCTTYPSPVFPPSVLQNGVKMTNEPPQGLRANLMGSYLLDPISEPGLLYALCFFHALVRERRQFGPLGWNIQYEFNESDLRISTRQLAMFVDENDVIPWGAIRYAQQTINDYPTYMYIVHFTQTWTYESFR</sequence>
<evidence type="ECO:0000256" key="8">
    <source>
        <dbReference type="ARBA" id="ARBA00023054"/>
    </source>
</evidence>
<dbReference type="Pfam" id="PF12781">
    <property type="entry name" value="AAA_9"/>
    <property type="match status" value="1"/>
</dbReference>
<dbReference type="Pfam" id="PF12777">
    <property type="entry name" value="MT"/>
    <property type="match status" value="2"/>
</dbReference>
<evidence type="ECO:0000259" key="16">
    <source>
        <dbReference type="Pfam" id="PF12781"/>
    </source>
</evidence>
<comment type="caution">
    <text evidence="18">The sequence shown here is derived from an EMBL/GenBank/DDBJ whole genome shotgun (WGS) entry which is preliminary data.</text>
</comment>
<feature type="domain" description="Dynein heavy chain region D6 P-loop" evidence="14">
    <location>
        <begin position="811"/>
        <end position="921"/>
    </location>
</feature>
<dbReference type="GO" id="GO:0045505">
    <property type="term" value="F:dynein intermediate chain binding"/>
    <property type="evidence" value="ECO:0007669"/>
    <property type="project" value="InterPro"/>
</dbReference>
<evidence type="ECO:0000256" key="7">
    <source>
        <dbReference type="ARBA" id="ARBA00023017"/>
    </source>
</evidence>
<evidence type="ECO:0000256" key="5">
    <source>
        <dbReference type="ARBA" id="ARBA00022741"/>
    </source>
</evidence>
<keyword evidence="11" id="KW-0206">Cytoskeleton</keyword>
<dbReference type="Gene3D" id="1.10.8.720">
    <property type="entry name" value="Region D6 of dynein motor"/>
    <property type="match status" value="1"/>
</dbReference>
<keyword evidence="6" id="KW-0067">ATP-binding</keyword>
<dbReference type="InterPro" id="IPR026983">
    <property type="entry name" value="DHC"/>
</dbReference>
<feature type="domain" description="Dynein heavy chain AAA lid" evidence="17">
    <location>
        <begin position="946"/>
        <end position="1009"/>
    </location>
</feature>
<evidence type="ECO:0000259" key="17">
    <source>
        <dbReference type="Pfam" id="PF18198"/>
    </source>
</evidence>
<dbReference type="FunFam" id="3.40.50.300:FF:000223">
    <property type="entry name" value="Dynein heavy chain 3, axonemal"/>
    <property type="match status" value="1"/>
</dbReference>
<dbReference type="Gene3D" id="3.40.50.300">
    <property type="entry name" value="P-loop containing nucleotide triphosphate hydrolases"/>
    <property type="match status" value="2"/>
</dbReference>
<feature type="domain" description="Dynein heavy chain ATP-binding dynein motor region" evidence="16">
    <location>
        <begin position="344"/>
        <end position="565"/>
    </location>
</feature>
<proteinExistence type="predicted"/>
<keyword evidence="5" id="KW-0547">Nucleotide-binding</keyword>
<dbReference type="Pfam" id="PF18198">
    <property type="entry name" value="AAA_lid_11"/>
    <property type="match status" value="1"/>
</dbReference>
<dbReference type="InterPro" id="IPR004273">
    <property type="entry name" value="Dynein_heavy_D6_P-loop"/>
</dbReference>
<keyword evidence="9" id="KW-0969">Cilium</keyword>
<dbReference type="GO" id="GO:0005874">
    <property type="term" value="C:microtubule"/>
    <property type="evidence" value="ECO:0007669"/>
    <property type="project" value="UniProtKB-KW"/>
</dbReference>
<keyword evidence="8 13" id="KW-0175">Coiled coil</keyword>
<protein>
    <recommendedName>
        <fullName evidence="20">Dynein heavy chain ATP-binding dynein motor region domain-containing protein</fullName>
    </recommendedName>
</protein>
<evidence type="ECO:0000256" key="11">
    <source>
        <dbReference type="ARBA" id="ARBA00023212"/>
    </source>
</evidence>
<dbReference type="Pfam" id="PF03028">
    <property type="entry name" value="Dynein_heavy"/>
    <property type="match status" value="1"/>
</dbReference>